<gene>
    <name evidence="1" type="ORF">AAG570_014122</name>
</gene>
<evidence type="ECO:0000313" key="2">
    <source>
        <dbReference type="Proteomes" id="UP001558652"/>
    </source>
</evidence>
<proteinExistence type="predicted"/>
<protein>
    <submittedName>
        <fullName evidence="1">Uncharacterized protein</fullName>
    </submittedName>
</protein>
<sequence>MSFLSSVLPITIPMCRLSHLKTNPCGQQQNDSLATTQFHPPYFAKTIPGQDPMKKKRKYSTPIFLQYSNLSQTLILFIHPKCMNSSILLCHSGCLHDRSRLQRYLL</sequence>
<dbReference type="EMBL" id="JBFDAA010000118">
    <property type="protein sequence ID" value="KAL1109932.1"/>
    <property type="molecule type" value="Genomic_DNA"/>
</dbReference>
<organism evidence="1 2">
    <name type="scientific">Ranatra chinensis</name>
    <dbReference type="NCBI Taxonomy" id="642074"/>
    <lineage>
        <taxon>Eukaryota</taxon>
        <taxon>Metazoa</taxon>
        <taxon>Ecdysozoa</taxon>
        <taxon>Arthropoda</taxon>
        <taxon>Hexapoda</taxon>
        <taxon>Insecta</taxon>
        <taxon>Pterygota</taxon>
        <taxon>Neoptera</taxon>
        <taxon>Paraneoptera</taxon>
        <taxon>Hemiptera</taxon>
        <taxon>Heteroptera</taxon>
        <taxon>Panheteroptera</taxon>
        <taxon>Nepomorpha</taxon>
        <taxon>Nepidae</taxon>
        <taxon>Ranatrinae</taxon>
        <taxon>Ranatra</taxon>
    </lineage>
</organism>
<accession>A0ABD0XTD5</accession>
<dbReference type="Proteomes" id="UP001558652">
    <property type="component" value="Unassembled WGS sequence"/>
</dbReference>
<comment type="caution">
    <text evidence="1">The sequence shown here is derived from an EMBL/GenBank/DDBJ whole genome shotgun (WGS) entry which is preliminary data.</text>
</comment>
<keyword evidence="2" id="KW-1185">Reference proteome</keyword>
<evidence type="ECO:0000313" key="1">
    <source>
        <dbReference type="EMBL" id="KAL1109932.1"/>
    </source>
</evidence>
<dbReference type="AlphaFoldDB" id="A0ABD0XTD5"/>
<name>A0ABD0XTD5_9HEMI</name>
<reference evidence="1 2" key="1">
    <citation type="submission" date="2024-07" db="EMBL/GenBank/DDBJ databases">
        <title>Chromosome-level genome assembly of the water stick insect Ranatra chinensis (Heteroptera: Nepidae).</title>
        <authorList>
            <person name="Liu X."/>
        </authorList>
    </citation>
    <scope>NUCLEOTIDE SEQUENCE [LARGE SCALE GENOMIC DNA]</scope>
    <source>
        <strain evidence="1">Cailab_2021Rc</strain>
        <tissue evidence="1">Muscle</tissue>
    </source>
</reference>